<dbReference type="AlphaFoldDB" id="A0A2N5VZD7"/>
<name>A0A2N5VZD7_9BASI</name>
<keyword evidence="3" id="KW-0067">ATP-binding</keyword>
<evidence type="ECO:0000256" key="2">
    <source>
        <dbReference type="ARBA" id="ARBA00022741"/>
    </source>
</evidence>
<dbReference type="STRING" id="200324.A0A2N5VZD7"/>
<gene>
    <name evidence="6" type="ORF">PCANC_10539</name>
</gene>
<dbReference type="PROSITE" id="PS00178">
    <property type="entry name" value="AA_TRNA_LIGASE_I"/>
    <property type="match status" value="1"/>
</dbReference>
<proteinExistence type="predicted"/>
<keyword evidence="4" id="KW-0030">Aminoacyl-tRNA synthetase</keyword>
<sequence length="228" mass="25965">MEKALMKQVVGQPKALKNKHQLQSISDQLSSLELPQPSVITKLQLQEQDQKVIGNRDAKLSSMEMSDPEVLVLHESKTNWKYQTNALQASLASLNLPVPGMMMQANLGRMGFLLQAQVVNLCEVKGAVIDGFQMEINYNKLIKQFGTKRITPQQPHRFKHLTQRKLHPLLRRGIIFSHYLDVLLNLYEQGKLFYLYTGRGPSTGSMHLGHMVPFIVTHVDFPIFDTPY</sequence>
<dbReference type="InterPro" id="IPR014729">
    <property type="entry name" value="Rossmann-like_a/b/a_fold"/>
</dbReference>
<dbReference type="InterPro" id="IPR001412">
    <property type="entry name" value="aa-tRNA-synth_I_CS"/>
</dbReference>
<keyword evidence="2" id="KW-0547">Nucleotide-binding</keyword>
<protein>
    <recommendedName>
        <fullName evidence="5">Tryptophanyl-tRNA synthetase</fullName>
    </recommendedName>
</protein>
<dbReference type="PANTHER" id="PTHR10055">
    <property type="entry name" value="TRYPTOPHANYL-TRNA SYNTHETASE"/>
    <property type="match status" value="1"/>
</dbReference>
<evidence type="ECO:0000256" key="5">
    <source>
        <dbReference type="ARBA" id="ARBA00030268"/>
    </source>
</evidence>
<evidence type="ECO:0000313" key="7">
    <source>
        <dbReference type="Proteomes" id="UP000235388"/>
    </source>
</evidence>
<keyword evidence="7" id="KW-1185">Reference proteome</keyword>
<dbReference type="GO" id="GO:0005524">
    <property type="term" value="F:ATP binding"/>
    <property type="evidence" value="ECO:0007669"/>
    <property type="project" value="UniProtKB-KW"/>
</dbReference>
<dbReference type="EMBL" id="PGCJ01000034">
    <property type="protein sequence ID" value="PLW55292.1"/>
    <property type="molecule type" value="Genomic_DNA"/>
</dbReference>
<reference evidence="6 7" key="1">
    <citation type="submission" date="2017-11" db="EMBL/GenBank/DDBJ databases">
        <title>De novo assembly and phasing of dikaryotic genomes from two isolates of Puccinia coronata f. sp. avenae, the causal agent of oat crown rust.</title>
        <authorList>
            <person name="Miller M.E."/>
            <person name="Zhang Y."/>
            <person name="Omidvar V."/>
            <person name="Sperschneider J."/>
            <person name="Schwessinger B."/>
            <person name="Raley C."/>
            <person name="Palmer J.M."/>
            <person name="Garnica D."/>
            <person name="Upadhyaya N."/>
            <person name="Rathjen J."/>
            <person name="Taylor J.M."/>
            <person name="Park R.F."/>
            <person name="Dodds P.N."/>
            <person name="Hirsch C.D."/>
            <person name="Kianian S.F."/>
            <person name="Figueroa M."/>
        </authorList>
    </citation>
    <scope>NUCLEOTIDE SEQUENCE [LARGE SCALE GENOMIC DNA]</scope>
    <source>
        <strain evidence="6">12NC29</strain>
    </source>
</reference>
<dbReference type="GO" id="GO:0005737">
    <property type="term" value="C:cytoplasm"/>
    <property type="evidence" value="ECO:0007669"/>
    <property type="project" value="TreeGrafter"/>
</dbReference>
<dbReference type="Proteomes" id="UP000235388">
    <property type="component" value="Unassembled WGS sequence"/>
</dbReference>
<evidence type="ECO:0000256" key="4">
    <source>
        <dbReference type="ARBA" id="ARBA00023146"/>
    </source>
</evidence>
<accession>A0A2N5VZD7</accession>
<evidence type="ECO:0000313" key="6">
    <source>
        <dbReference type="EMBL" id="PLW55292.1"/>
    </source>
</evidence>
<dbReference type="PANTHER" id="PTHR10055:SF1">
    <property type="entry name" value="TRYPTOPHAN--TRNA LIGASE, CYTOPLASMIC"/>
    <property type="match status" value="1"/>
</dbReference>
<evidence type="ECO:0000256" key="3">
    <source>
        <dbReference type="ARBA" id="ARBA00022840"/>
    </source>
</evidence>
<dbReference type="GO" id="GO:0004830">
    <property type="term" value="F:tryptophan-tRNA ligase activity"/>
    <property type="evidence" value="ECO:0007669"/>
    <property type="project" value="TreeGrafter"/>
</dbReference>
<comment type="caution">
    <text evidence="6">The sequence shown here is derived from an EMBL/GenBank/DDBJ whole genome shotgun (WGS) entry which is preliminary data.</text>
</comment>
<dbReference type="OrthoDB" id="10261385at2759"/>
<dbReference type="SUPFAM" id="SSF52374">
    <property type="entry name" value="Nucleotidylyl transferase"/>
    <property type="match status" value="1"/>
</dbReference>
<evidence type="ECO:0000256" key="1">
    <source>
        <dbReference type="ARBA" id="ARBA00022598"/>
    </source>
</evidence>
<keyword evidence="1" id="KW-0436">Ligase</keyword>
<dbReference type="GO" id="GO:0006436">
    <property type="term" value="P:tryptophanyl-tRNA aminoacylation"/>
    <property type="evidence" value="ECO:0007669"/>
    <property type="project" value="TreeGrafter"/>
</dbReference>
<organism evidence="6 7">
    <name type="scientific">Puccinia coronata f. sp. avenae</name>
    <dbReference type="NCBI Taxonomy" id="200324"/>
    <lineage>
        <taxon>Eukaryota</taxon>
        <taxon>Fungi</taxon>
        <taxon>Dikarya</taxon>
        <taxon>Basidiomycota</taxon>
        <taxon>Pucciniomycotina</taxon>
        <taxon>Pucciniomycetes</taxon>
        <taxon>Pucciniales</taxon>
        <taxon>Pucciniaceae</taxon>
        <taxon>Puccinia</taxon>
    </lineage>
</organism>
<dbReference type="Gene3D" id="3.40.50.620">
    <property type="entry name" value="HUPs"/>
    <property type="match status" value="1"/>
</dbReference>